<sequence length="117" mass="13301">MRYGKEEAHQEAAAASSTCGTWGAARQKPGRVVVRHFCDWLLCTRVDNATTTQITRRFGRCQARKSANARRRERGSVSQLLSSIEVVGGNRRFWLKLPRTLLAWSSQLWRGRSREPG</sequence>
<reference evidence="1 2" key="1">
    <citation type="submission" date="2016-05" db="EMBL/GenBank/DDBJ databases">
        <title>A degradative enzymes factory behind the ericoid mycorrhizal symbiosis.</title>
        <authorList>
            <consortium name="DOE Joint Genome Institute"/>
            <person name="Martino E."/>
            <person name="Morin E."/>
            <person name="Grelet G."/>
            <person name="Kuo A."/>
            <person name="Kohler A."/>
            <person name="Daghino S."/>
            <person name="Barry K."/>
            <person name="Choi C."/>
            <person name="Cichocki N."/>
            <person name="Clum A."/>
            <person name="Copeland A."/>
            <person name="Hainaut M."/>
            <person name="Haridas S."/>
            <person name="Labutti K."/>
            <person name="Lindquist E."/>
            <person name="Lipzen A."/>
            <person name="Khouja H.-R."/>
            <person name="Murat C."/>
            <person name="Ohm R."/>
            <person name="Olson A."/>
            <person name="Spatafora J."/>
            <person name="Veneault-Fourrey C."/>
            <person name="Henrissat B."/>
            <person name="Grigoriev I."/>
            <person name="Martin F."/>
            <person name="Perotto S."/>
        </authorList>
    </citation>
    <scope>NUCLEOTIDE SEQUENCE [LARGE SCALE GENOMIC DNA]</scope>
    <source>
        <strain evidence="1 2">UAMH 7357</strain>
    </source>
</reference>
<dbReference type="AlphaFoldDB" id="A0A2J6PJW9"/>
<evidence type="ECO:0000313" key="1">
    <source>
        <dbReference type="EMBL" id="PMD14335.1"/>
    </source>
</evidence>
<accession>A0A2J6PJW9</accession>
<gene>
    <name evidence="1" type="ORF">NA56DRAFT_711163</name>
</gene>
<organism evidence="1 2">
    <name type="scientific">Hyaloscypha hepaticicola</name>
    <dbReference type="NCBI Taxonomy" id="2082293"/>
    <lineage>
        <taxon>Eukaryota</taxon>
        <taxon>Fungi</taxon>
        <taxon>Dikarya</taxon>
        <taxon>Ascomycota</taxon>
        <taxon>Pezizomycotina</taxon>
        <taxon>Leotiomycetes</taxon>
        <taxon>Helotiales</taxon>
        <taxon>Hyaloscyphaceae</taxon>
        <taxon>Hyaloscypha</taxon>
    </lineage>
</organism>
<name>A0A2J6PJW9_9HELO</name>
<evidence type="ECO:0000313" key="2">
    <source>
        <dbReference type="Proteomes" id="UP000235672"/>
    </source>
</evidence>
<proteinExistence type="predicted"/>
<dbReference type="EMBL" id="KZ613523">
    <property type="protein sequence ID" value="PMD14335.1"/>
    <property type="molecule type" value="Genomic_DNA"/>
</dbReference>
<protein>
    <submittedName>
        <fullName evidence="1">Uncharacterized protein</fullName>
    </submittedName>
</protein>
<dbReference type="OrthoDB" id="5430401at2759"/>
<keyword evidence="2" id="KW-1185">Reference proteome</keyword>
<dbReference type="Proteomes" id="UP000235672">
    <property type="component" value="Unassembled WGS sequence"/>
</dbReference>